<dbReference type="Proteomes" id="UP000002215">
    <property type="component" value="Chromosome"/>
</dbReference>
<dbReference type="InterPro" id="IPR050482">
    <property type="entry name" value="Sensor_HK_TwoCompSys"/>
</dbReference>
<dbReference type="SUPFAM" id="SSF50998">
    <property type="entry name" value="Quinoprotein alcohol dehydrogenase-like"/>
    <property type="match status" value="1"/>
</dbReference>
<dbReference type="InterPro" id="IPR005467">
    <property type="entry name" value="His_kinase_dom"/>
</dbReference>
<dbReference type="InterPro" id="IPR003594">
    <property type="entry name" value="HATPase_dom"/>
</dbReference>
<dbReference type="AlphaFoldDB" id="A0A979G6G3"/>
<dbReference type="GO" id="GO:0000155">
    <property type="term" value="F:phosphorelay sensor kinase activity"/>
    <property type="evidence" value="ECO:0007669"/>
    <property type="project" value="InterPro"/>
</dbReference>
<evidence type="ECO:0000256" key="4">
    <source>
        <dbReference type="ARBA" id="ARBA00022692"/>
    </source>
</evidence>
<dbReference type="InterPro" id="IPR013783">
    <property type="entry name" value="Ig-like_fold"/>
</dbReference>
<proteinExistence type="predicted"/>
<dbReference type="Pfam" id="PF07494">
    <property type="entry name" value="Reg_prop"/>
    <property type="match status" value="1"/>
</dbReference>
<gene>
    <name evidence="11" type="ordered locus">Cpin_4291</name>
</gene>
<dbReference type="SUPFAM" id="SSF55874">
    <property type="entry name" value="ATPase domain of HSP90 chaperone/DNA topoisomerase II/histidine kinase"/>
    <property type="match status" value="1"/>
</dbReference>
<dbReference type="Gene3D" id="3.30.565.10">
    <property type="entry name" value="Histidine kinase-like ATPase, C-terminal domain"/>
    <property type="match status" value="1"/>
</dbReference>
<keyword evidence="7" id="KW-0902">Two-component regulatory system</keyword>
<dbReference type="InterPro" id="IPR036890">
    <property type="entry name" value="HATPase_C_sf"/>
</dbReference>
<dbReference type="KEGG" id="cpi:Cpin_4291"/>
<keyword evidence="6 9" id="KW-1133">Transmembrane helix</keyword>
<evidence type="ECO:0000313" key="11">
    <source>
        <dbReference type="EMBL" id="ACU61740.1"/>
    </source>
</evidence>
<dbReference type="Gene3D" id="1.20.5.1930">
    <property type="match status" value="1"/>
</dbReference>
<keyword evidence="5 11" id="KW-0418">Kinase</keyword>
<evidence type="ECO:0000259" key="10">
    <source>
        <dbReference type="PROSITE" id="PS50109"/>
    </source>
</evidence>
<reference evidence="11 12" key="2">
    <citation type="journal article" date="2010" name="Stand. Genomic Sci.">
        <title>Complete genome sequence of Chitinophaga pinensis type strain (UQM 2034).</title>
        <authorList>
            <person name="Glavina Del Rio T."/>
            <person name="Abt B."/>
            <person name="Spring S."/>
            <person name="Lapidus A."/>
            <person name="Nolan M."/>
            <person name="Tice H."/>
            <person name="Copeland A."/>
            <person name="Cheng J.F."/>
            <person name="Chen F."/>
            <person name="Bruce D."/>
            <person name="Goodwin L."/>
            <person name="Pitluck S."/>
            <person name="Ivanova N."/>
            <person name="Mavromatis K."/>
            <person name="Mikhailova N."/>
            <person name="Pati A."/>
            <person name="Chen A."/>
            <person name="Palaniappan K."/>
            <person name="Land M."/>
            <person name="Hauser L."/>
            <person name="Chang Y.J."/>
            <person name="Jeffries C.D."/>
            <person name="Chain P."/>
            <person name="Saunders E."/>
            <person name="Detter J.C."/>
            <person name="Brettin T."/>
            <person name="Rohde M."/>
            <person name="Goker M."/>
            <person name="Bristow J."/>
            <person name="Eisen J.A."/>
            <person name="Markowitz V."/>
            <person name="Hugenholtz P."/>
            <person name="Kyrpides N.C."/>
            <person name="Klenk H.P."/>
            <person name="Lucas S."/>
        </authorList>
    </citation>
    <scope>NUCLEOTIDE SEQUENCE [LARGE SCALE GENOMIC DNA]</scope>
    <source>
        <strain evidence="12">ATCC 43595 / DSM 2588 / LMG 13176 / NBRC 15968 / NCIMB 11800 / UQM 2034</strain>
    </source>
</reference>
<dbReference type="GO" id="GO:0005886">
    <property type="term" value="C:plasma membrane"/>
    <property type="evidence" value="ECO:0007669"/>
    <property type="project" value="UniProtKB-SubCell"/>
</dbReference>
<evidence type="ECO:0000256" key="7">
    <source>
        <dbReference type="ARBA" id="ARBA00023012"/>
    </source>
</evidence>
<dbReference type="InterPro" id="IPR011047">
    <property type="entry name" value="Quinoprotein_ADH-like_sf"/>
</dbReference>
<dbReference type="InterPro" id="IPR011110">
    <property type="entry name" value="Reg_prop"/>
</dbReference>
<dbReference type="SUPFAM" id="SSF63829">
    <property type="entry name" value="Calcium-dependent phosphotriesterase"/>
    <property type="match status" value="1"/>
</dbReference>
<dbReference type="Pfam" id="PF07730">
    <property type="entry name" value="HisKA_3"/>
    <property type="match status" value="1"/>
</dbReference>
<evidence type="ECO:0000256" key="5">
    <source>
        <dbReference type="ARBA" id="ARBA00022777"/>
    </source>
</evidence>
<evidence type="ECO:0000256" key="2">
    <source>
        <dbReference type="ARBA" id="ARBA00022475"/>
    </source>
</evidence>
<keyword evidence="3" id="KW-0808">Transferase</keyword>
<dbReference type="Pfam" id="PF07495">
    <property type="entry name" value="Y_Y_Y"/>
    <property type="match status" value="1"/>
</dbReference>
<protein>
    <submittedName>
        <fullName evidence="11">Histidine kinase</fullName>
    </submittedName>
</protein>
<organism evidence="11 12">
    <name type="scientific">Chitinophaga pinensis (strain ATCC 43595 / DSM 2588 / LMG 13176 / NBRC 15968 / NCIMB 11800 / UQM 2034)</name>
    <dbReference type="NCBI Taxonomy" id="485918"/>
    <lineage>
        <taxon>Bacteria</taxon>
        <taxon>Pseudomonadati</taxon>
        <taxon>Bacteroidota</taxon>
        <taxon>Chitinophagia</taxon>
        <taxon>Chitinophagales</taxon>
        <taxon>Chitinophagaceae</taxon>
        <taxon>Chitinophaga</taxon>
    </lineage>
</organism>
<keyword evidence="2" id="KW-1003">Cell membrane</keyword>
<reference evidence="12" key="1">
    <citation type="submission" date="2009-08" db="EMBL/GenBank/DDBJ databases">
        <title>The complete genome of Chitinophaga pinensis DSM 2588.</title>
        <authorList>
            <consortium name="US DOE Joint Genome Institute (JGI-PGF)"/>
            <person name="Lucas S."/>
            <person name="Copeland A."/>
            <person name="Lapidus A."/>
            <person name="Glavina del Rio T."/>
            <person name="Dalin E."/>
            <person name="Tice H."/>
            <person name="Bruce D."/>
            <person name="Goodwin L."/>
            <person name="Pitluck S."/>
            <person name="Kyrpides N."/>
            <person name="Mavromatis K."/>
            <person name="Ivanova N."/>
            <person name="Mikhailova N."/>
            <person name="Sims D."/>
            <person name="Meinche L."/>
            <person name="Brettin T."/>
            <person name="Detter J.C."/>
            <person name="Han C."/>
            <person name="Larimer F."/>
            <person name="Land M."/>
            <person name="Hauser L."/>
            <person name="Markowitz V."/>
            <person name="Cheng J.-F."/>
            <person name="Hugenholtz P."/>
            <person name="Woyke T."/>
            <person name="Wu D."/>
            <person name="Spring S."/>
            <person name="Klenk H.-P."/>
            <person name="Eisen J.A."/>
        </authorList>
    </citation>
    <scope>NUCLEOTIDE SEQUENCE [LARGE SCALE GENOMIC DNA]</scope>
    <source>
        <strain evidence="12">ATCC 43595 / DSM 2588 / LMG 13176 / NBRC 15968 / NCIMB 11800 / UQM 2034</strain>
    </source>
</reference>
<comment type="subcellular location">
    <subcellularLocation>
        <location evidence="1">Cell membrane</location>
        <topology evidence="1">Multi-pass membrane protein</topology>
    </subcellularLocation>
</comment>
<evidence type="ECO:0000313" key="12">
    <source>
        <dbReference type="Proteomes" id="UP000002215"/>
    </source>
</evidence>
<sequence length="954" mass="107918">MNSIGQKQEFIPFRSYSQSSGLTSYNITKILQDKFGFIWIGTQDGLNCFDGKNFLIFNRETNSRRTLHGNNVTDITEDTARHLIWVATSYGGPTGIGTISHVVSHQLSGTAQTVLADKWVRSLAIRGKMMAIGTYEGLYMYDLESGRIQLSASELNVSKLLTDASGNIWAFCDNHGVLIINGNTGRPLTNITLRIPNLLFWDVTINGHVIYAATSKGLKKFDVNRMQLVNTEMGPFLPDEEFFSCAADNKGQLWVANAHSLYRYNGSWSRIKDVNFEVDSWQSAIYEIFIDREGNTWLGSQEGLAYLSNQRRPFEKYYRSIHSSVKIQHAFSIFNDDNKAIYCGAANGLYQVHPDSRSIERIDSSSSNYLVTRLPDQEILVSNSKGCAIVRQQQLIPVGEVYPSLRALQPELLSSAVQYNDSVMVFGSQLHKGLYIWNTRARTLRVINGRNSKLRLDNDIINALYKDKKGQLWVLSEEQLFLLDPLTDSCTSFRFQRILFDMCETSNGYWIAAYGTGIIETDRQLRVRRIISAKEGLSNNGVYKIFPYRDSLIAVTSNNGLSVLDISGKRIRNYYQQDGLHSSGFEQFCGTRDKQSFYAGGVNGFTQVFPAYFSVNHQPPALYITRVNSETRNGILDTTDLQLSSIEIPNNVLQTTINFAALNFQHPESTTYSYRIAEQEGGWINLGSQHFLNFTGMQPGKYTLLLRAANEDGYWTPEPVRLTLIFLPKWYQTNWFKGMILLMIGGIFYALYRYRLAQLKKQVAIRTGIASDLHDDLGSTLNSVKVLTHLAKREPEQPEHLNQIENAITQAAAGLRDLIWVLDDAQDTIYELSERIRKFALPLTNAHHIQLECIITAESNDLPISKTQKRNLYLIAKEAINNSIKYADCDRIQVVLRQGNKSVSLRIEDNGKGFEMTSVQRGNGLRNIVQRAKQMNTHADIYSKPGEGTIIHIV</sequence>
<dbReference type="PROSITE" id="PS50109">
    <property type="entry name" value="HIS_KIN"/>
    <property type="match status" value="1"/>
</dbReference>
<evidence type="ECO:0000256" key="9">
    <source>
        <dbReference type="SAM" id="Phobius"/>
    </source>
</evidence>
<dbReference type="PANTHER" id="PTHR24421">
    <property type="entry name" value="NITRATE/NITRITE SENSOR PROTEIN NARX-RELATED"/>
    <property type="match status" value="1"/>
</dbReference>
<dbReference type="InterPro" id="IPR011712">
    <property type="entry name" value="Sig_transdc_His_kin_sub3_dim/P"/>
</dbReference>
<dbReference type="Gene3D" id="2.60.40.10">
    <property type="entry name" value="Immunoglobulins"/>
    <property type="match status" value="1"/>
</dbReference>
<feature type="transmembrane region" description="Helical" evidence="9">
    <location>
        <begin position="735"/>
        <end position="752"/>
    </location>
</feature>
<dbReference type="Gene3D" id="2.130.10.10">
    <property type="entry name" value="YVTN repeat-like/Quinoprotein amine dehydrogenase"/>
    <property type="match status" value="3"/>
</dbReference>
<dbReference type="CDD" id="cd16917">
    <property type="entry name" value="HATPase_UhpB-NarQ-NarX-like"/>
    <property type="match status" value="1"/>
</dbReference>
<evidence type="ECO:0000256" key="6">
    <source>
        <dbReference type="ARBA" id="ARBA00022989"/>
    </source>
</evidence>
<keyword evidence="8 9" id="KW-0472">Membrane</keyword>
<dbReference type="InterPro" id="IPR015943">
    <property type="entry name" value="WD40/YVTN_repeat-like_dom_sf"/>
</dbReference>
<dbReference type="EMBL" id="CP001699">
    <property type="protein sequence ID" value="ACU61740.1"/>
    <property type="molecule type" value="Genomic_DNA"/>
</dbReference>
<evidence type="ECO:0000256" key="1">
    <source>
        <dbReference type="ARBA" id="ARBA00004651"/>
    </source>
</evidence>
<name>A0A979G6G3_CHIPD</name>
<keyword evidence="4 9" id="KW-0812">Transmembrane</keyword>
<dbReference type="GO" id="GO:0046983">
    <property type="term" value="F:protein dimerization activity"/>
    <property type="evidence" value="ECO:0007669"/>
    <property type="project" value="InterPro"/>
</dbReference>
<feature type="domain" description="Histidine kinase" evidence="10">
    <location>
        <begin position="772"/>
        <end position="954"/>
    </location>
</feature>
<evidence type="ECO:0000256" key="8">
    <source>
        <dbReference type="ARBA" id="ARBA00023136"/>
    </source>
</evidence>
<dbReference type="PANTHER" id="PTHR24421:SF37">
    <property type="entry name" value="SENSOR HISTIDINE KINASE NARS"/>
    <property type="match status" value="1"/>
</dbReference>
<accession>A0A979G6G3</accession>
<dbReference type="InterPro" id="IPR011123">
    <property type="entry name" value="Y_Y_Y"/>
</dbReference>
<dbReference type="Pfam" id="PF02518">
    <property type="entry name" value="HATPase_c"/>
    <property type="match status" value="1"/>
</dbReference>
<evidence type="ECO:0000256" key="3">
    <source>
        <dbReference type="ARBA" id="ARBA00022679"/>
    </source>
</evidence>